<feature type="coiled-coil region" evidence="3">
    <location>
        <begin position="650"/>
        <end position="761"/>
    </location>
</feature>
<dbReference type="FunFam" id="1.10.8.270:FF:000001">
    <property type="entry name" value="TBC1 domain family member 1"/>
    <property type="match status" value="1"/>
</dbReference>
<dbReference type="PROSITE" id="PS50086">
    <property type="entry name" value="TBC_RABGAP"/>
    <property type="match status" value="1"/>
</dbReference>
<dbReference type="EMBL" id="JAEPRB010000046">
    <property type="protein sequence ID" value="KAG2224252.1"/>
    <property type="molecule type" value="Genomic_DNA"/>
</dbReference>
<evidence type="ECO:0000256" key="2">
    <source>
        <dbReference type="ARBA" id="ARBA00023054"/>
    </source>
</evidence>
<evidence type="ECO:0000313" key="7">
    <source>
        <dbReference type="Proteomes" id="UP000646827"/>
    </source>
</evidence>
<dbReference type="PANTHER" id="PTHR47219:SF9">
    <property type="entry name" value="GTPASE ACTIVATING PROTEIN AND CENTROSOME-ASSOCIATED, ISOFORM B"/>
    <property type="match status" value="1"/>
</dbReference>
<dbReference type="InterPro" id="IPR035969">
    <property type="entry name" value="Rab-GAP_TBC_sf"/>
</dbReference>
<feature type="compositionally biased region" description="Polar residues" evidence="4">
    <location>
        <begin position="783"/>
        <end position="808"/>
    </location>
</feature>
<dbReference type="PANTHER" id="PTHR47219">
    <property type="entry name" value="RAB GTPASE-ACTIVATING PROTEIN 1-LIKE"/>
    <property type="match status" value="1"/>
</dbReference>
<dbReference type="Gene3D" id="1.10.10.750">
    <property type="entry name" value="Ypt/Rab-GAP domain of gyp1p, domain 1"/>
    <property type="match status" value="1"/>
</dbReference>
<dbReference type="Pfam" id="PF23436">
    <property type="entry name" value="RabGap-TBC_2"/>
    <property type="match status" value="1"/>
</dbReference>
<keyword evidence="2 3" id="KW-0175">Coiled coil</keyword>
<dbReference type="Proteomes" id="UP000646827">
    <property type="component" value="Unassembled WGS sequence"/>
</dbReference>
<dbReference type="FunFam" id="1.10.10.750:FF:000003">
    <property type="entry name" value="GTPase activating protein (Evi5)"/>
    <property type="match status" value="1"/>
</dbReference>
<dbReference type="AlphaFoldDB" id="A0A8H7S7I8"/>
<sequence>MSPPPNDTVLSTTATPPASPSKLVHALNKSDATQQERENKQKQQTLLSSKSTPFQAHRRIRTTSFGVGPTPTRAPSMTIHQRRRTASGAGQLNNSITINNNKPDVQLLPRLEEENANLPPQDSIDFILAQIERQNALLDEDPKSVCIQSNELKAHLSTMQNLVSEQQQETSTTSVTKDDNENNNSDIDWEFWTALTEDFGAVALKLPHLLSAKLKAGIPDKVRGVIWQAMTSSASLNLETLYGQLTDEHSPYERIIQRDLARTFPNVDMFKQEGGDGQQKLMRVLKAYSLYDAHVGYCQGLAFLVGPLLMNMPEQQAFCVFVRLMETYEMRTMFTLNMEGLQLRLYQFSSLLSQILPELSDHLADHAVHPPMYASQWFLTLFAYAFPIPLVMRIYDIIFAEGAAETIMRVAIAMLKHSQEELLAMNEFEDILDHVTSKLHLAYITVAGDNDEEKKQQQNDDKVGSLQIINEAMELSGLITREKMDHLADLYVRELEQEKKQTEQVLAVRFNFWSKDKDNKKSSNNNNKKRESGGWLSKRSSTSSGDESPEKQPSTPISTTNTIATTASSSSTQQQDVATLHQQIEDLLLALSQIQKDHIQLKQELVQVRMDKMDVEAERDAMKMTLLDMEQHDNDNENKSEFSQMMSTTIQQQKQQLKLQQEQQENTIQKMQSEIDRMQSSQFELQQQNEELRYQNEMAKQAQEGLIEKLVNIKNKMEQVESDHIKVVKERDHLRPLEQKLKDAEKTAHELQFEKLRLLDDLESIKEQRDQLTTPPTTPSTTGRRSSLMMTRNKSTSGVTTPTIQNTTRGRKPRPQSVFVSSAETRCLELEQLLADAKLQIAELETFGPTSTSTSTASKKSITNNKRRSFDPIALSRASTTQGLLNNNNANKRSSFYGRLWGSVTTTQQQQDTPPTSPI</sequence>
<dbReference type="InterPro" id="IPR050302">
    <property type="entry name" value="Rab_GAP_TBC_domain"/>
</dbReference>
<feature type="coiled-coil region" evidence="3">
    <location>
        <begin position="577"/>
        <end position="604"/>
    </location>
</feature>
<evidence type="ECO:0000256" key="1">
    <source>
        <dbReference type="ARBA" id="ARBA00022468"/>
    </source>
</evidence>
<gene>
    <name evidence="6" type="ORF">INT45_000283</name>
</gene>
<protein>
    <recommendedName>
        <fullName evidence="5">Rab-GAP TBC domain-containing protein</fullName>
    </recommendedName>
</protein>
<feature type="region of interest" description="Disordered" evidence="4">
    <location>
        <begin position="767"/>
        <end position="818"/>
    </location>
</feature>
<keyword evidence="7" id="KW-1185">Reference proteome</keyword>
<dbReference type="SMART" id="SM00164">
    <property type="entry name" value="TBC"/>
    <property type="match status" value="1"/>
</dbReference>
<evidence type="ECO:0000313" key="6">
    <source>
        <dbReference type="EMBL" id="KAG2224252.1"/>
    </source>
</evidence>
<evidence type="ECO:0000259" key="5">
    <source>
        <dbReference type="PROSITE" id="PS50086"/>
    </source>
</evidence>
<dbReference type="Gene3D" id="1.10.472.80">
    <property type="entry name" value="Ypt/Rab-GAP domain of gyp1p, domain 3"/>
    <property type="match status" value="1"/>
</dbReference>
<keyword evidence="1" id="KW-0343">GTPase activation</keyword>
<comment type="caution">
    <text evidence="6">The sequence shown here is derived from an EMBL/GenBank/DDBJ whole genome shotgun (WGS) entry which is preliminary data.</text>
</comment>
<evidence type="ECO:0000256" key="4">
    <source>
        <dbReference type="SAM" id="MobiDB-lite"/>
    </source>
</evidence>
<feature type="compositionally biased region" description="Low complexity" evidence="4">
    <location>
        <begin position="773"/>
        <end position="782"/>
    </location>
</feature>
<dbReference type="FunFam" id="1.10.472.80:FF:000027">
    <property type="entry name" value="GTPase activating protein (Evi5)"/>
    <property type="match status" value="1"/>
</dbReference>
<name>A0A8H7S7I8_9FUNG</name>
<feature type="compositionally biased region" description="Polar residues" evidence="4">
    <location>
        <begin position="42"/>
        <end position="54"/>
    </location>
</feature>
<dbReference type="GO" id="GO:0031267">
    <property type="term" value="F:small GTPase binding"/>
    <property type="evidence" value="ECO:0007669"/>
    <property type="project" value="TreeGrafter"/>
</dbReference>
<proteinExistence type="predicted"/>
<evidence type="ECO:0000256" key="3">
    <source>
        <dbReference type="SAM" id="Coils"/>
    </source>
</evidence>
<dbReference type="Gene3D" id="1.10.8.270">
    <property type="entry name" value="putative rabgap domain of human tbc1 domain family member 14 like domains"/>
    <property type="match status" value="1"/>
</dbReference>
<feature type="compositionally biased region" description="Low complexity" evidence="4">
    <location>
        <begin position="552"/>
        <end position="570"/>
    </location>
</feature>
<feature type="region of interest" description="Disordered" evidence="4">
    <location>
        <begin position="517"/>
        <end position="570"/>
    </location>
</feature>
<feature type="coiled-coil region" evidence="3">
    <location>
        <begin position="820"/>
        <end position="847"/>
    </location>
</feature>
<dbReference type="SUPFAM" id="SSF47923">
    <property type="entry name" value="Ypt/Rab-GAP domain of gyp1p"/>
    <property type="match status" value="2"/>
</dbReference>
<dbReference type="GO" id="GO:0005096">
    <property type="term" value="F:GTPase activator activity"/>
    <property type="evidence" value="ECO:0007669"/>
    <property type="project" value="UniProtKB-KW"/>
</dbReference>
<dbReference type="OrthoDB" id="159449at2759"/>
<dbReference type="InterPro" id="IPR000195">
    <property type="entry name" value="Rab-GAP-TBC_dom"/>
</dbReference>
<feature type="region of interest" description="Disordered" evidence="4">
    <location>
        <begin position="1"/>
        <end position="75"/>
    </location>
</feature>
<organism evidence="6 7">
    <name type="scientific">Circinella minor</name>
    <dbReference type="NCBI Taxonomy" id="1195481"/>
    <lineage>
        <taxon>Eukaryota</taxon>
        <taxon>Fungi</taxon>
        <taxon>Fungi incertae sedis</taxon>
        <taxon>Mucoromycota</taxon>
        <taxon>Mucoromycotina</taxon>
        <taxon>Mucoromycetes</taxon>
        <taxon>Mucorales</taxon>
        <taxon>Lichtheimiaceae</taxon>
        <taxon>Circinella</taxon>
    </lineage>
</organism>
<accession>A0A8H7S7I8</accession>
<reference evidence="6 7" key="1">
    <citation type="submission" date="2020-12" db="EMBL/GenBank/DDBJ databases">
        <title>Metabolic potential, ecology and presence of endohyphal bacteria is reflected in genomic diversity of Mucoromycotina.</title>
        <authorList>
            <person name="Muszewska A."/>
            <person name="Okrasinska A."/>
            <person name="Steczkiewicz K."/>
            <person name="Drgas O."/>
            <person name="Orlowska M."/>
            <person name="Perlinska-Lenart U."/>
            <person name="Aleksandrzak-Piekarczyk T."/>
            <person name="Szatraj K."/>
            <person name="Zielenkiewicz U."/>
            <person name="Pilsyk S."/>
            <person name="Malc E."/>
            <person name="Mieczkowski P."/>
            <person name="Kruszewska J.S."/>
            <person name="Biernat P."/>
            <person name="Pawlowska J."/>
        </authorList>
    </citation>
    <scope>NUCLEOTIDE SEQUENCE [LARGE SCALE GENOMIC DNA]</scope>
    <source>
        <strain evidence="6 7">CBS 142.35</strain>
    </source>
</reference>
<feature type="domain" description="Rab-GAP TBC" evidence="5">
    <location>
        <begin position="217"/>
        <end position="402"/>
    </location>
</feature>